<evidence type="ECO:0000313" key="1">
    <source>
        <dbReference type="EMBL" id="MPC80484.1"/>
    </source>
</evidence>
<organism evidence="1 2">
    <name type="scientific">Portunus trituberculatus</name>
    <name type="common">Swimming crab</name>
    <name type="synonym">Neptunus trituberculatus</name>
    <dbReference type="NCBI Taxonomy" id="210409"/>
    <lineage>
        <taxon>Eukaryota</taxon>
        <taxon>Metazoa</taxon>
        <taxon>Ecdysozoa</taxon>
        <taxon>Arthropoda</taxon>
        <taxon>Crustacea</taxon>
        <taxon>Multicrustacea</taxon>
        <taxon>Malacostraca</taxon>
        <taxon>Eumalacostraca</taxon>
        <taxon>Eucarida</taxon>
        <taxon>Decapoda</taxon>
        <taxon>Pleocyemata</taxon>
        <taxon>Brachyura</taxon>
        <taxon>Eubrachyura</taxon>
        <taxon>Portunoidea</taxon>
        <taxon>Portunidae</taxon>
        <taxon>Portuninae</taxon>
        <taxon>Portunus</taxon>
    </lineage>
</organism>
<dbReference type="EMBL" id="VSRR010054156">
    <property type="protein sequence ID" value="MPC80484.1"/>
    <property type="molecule type" value="Genomic_DNA"/>
</dbReference>
<gene>
    <name evidence="1" type="primary">DUS1L_0</name>
    <name evidence="1" type="ORF">E2C01_075064</name>
</gene>
<reference evidence="1 2" key="1">
    <citation type="submission" date="2019-05" db="EMBL/GenBank/DDBJ databases">
        <title>Another draft genome of Portunus trituberculatus and its Hox gene families provides insights of decapod evolution.</title>
        <authorList>
            <person name="Jeong J.-H."/>
            <person name="Song I."/>
            <person name="Kim S."/>
            <person name="Choi T."/>
            <person name="Kim D."/>
            <person name="Ryu S."/>
            <person name="Kim W."/>
        </authorList>
    </citation>
    <scope>NUCLEOTIDE SEQUENCE [LARGE SCALE GENOMIC DNA]</scope>
    <source>
        <tissue evidence="1">Muscle</tissue>
    </source>
</reference>
<protein>
    <submittedName>
        <fullName evidence="1">tRNA-dihydrouridine(16/17) synthase [NAD(P)(+)]-like</fullName>
    </submittedName>
</protein>
<sequence length="38" mass="4501">MLHAHVFVKDARYRRENLASCPEDRPLIVQVGHRFIII</sequence>
<keyword evidence="2" id="KW-1185">Reference proteome</keyword>
<evidence type="ECO:0000313" key="2">
    <source>
        <dbReference type="Proteomes" id="UP000324222"/>
    </source>
</evidence>
<comment type="caution">
    <text evidence="1">The sequence shown here is derived from an EMBL/GenBank/DDBJ whole genome shotgun (WGS) entry which is preliminary data.</text>
</comment>
<name>A0A5B7IIX2_PORTR</name>
<accession>A0A5B7IIX2</accession>
<dbReference type="AlphaFoldDB" id="A0A5B7IIX2"/>
<proteinExistence type="predicted"/>
<dbReference type="Proteomes" id="UP000324222">
    <property type="component" value="Unassembled WGS sequence"/>
</dbReference>